<dbReference type="Proteomes" id="UP001233172">
    <property type="component" value="Unassembled WGS sequence"/>
</dbReference>
<dbReference type="GO" id="GO:0070830">
    <property type="term" value="P:bicellular tight junction assembly"/>
    <property type="evidence" value="ECO:0007669"/>
    <property type="project" value="TreeGrafter"/>
</dbReference>
<gene>
    <name evidence="6" type="ORF">Bpfe_028892</name>
</gene>
<dbReference type="InterPro" id="IPR011989">
    <property type="entry name" value="ARM-like"/>
</dbReference>
<feature type="domain" description="Tubulin-folding cofactor D ARM repeats" evidence="5">
    <location>
        <begin position="292"/>
        <end position="528"/>
    </location>
</feature>
<dbReference type="GO" id="GO:0000226">
    <property type="term" value="P:microtubule cytoskeleton organization"/>
    <property type="evidence" value="ECO:0007669"/>
    <property type="project" value="TreeGrafter"/>
</dbReference>
<name>A0AAD8ASN4_BIOPF</name>
<evidence type="ECO:0000256" key="1">
    <source>
        <dbReference type="ARBA" id="ARBA00006853"/>
    </source>
</evidence>
<dbReference type="Gene3D" id="1.25.10.10">
    <property type="entry name" value="Leucine-rich Repeat Variant"/>
    <property type="match status" value="2"/>
</dbReference>
<evidence type="ECO:0000313" key="6">
    <source>
        <dbReference type="EMBL" id="KAK0041696.1"/>
    </source>
</evidence>
<comment type="caution">
    <text evidence="6">The sequence shown here is derived from an EMBL/GenBank/DDBJ whole genome shotgun (WGS) entry which is preliminary data.</text>
</comment>
<dbReference type="Pfam" id="PF12612">
    <property type="entry name" value="TFCD_C"/>
    <property type="match status" value="1"/>
</dbReference>
<dbReference type="PANTHER" id="PTHR12658">
    <property type="entry name" value="BETA-TUBULIN COFACTOR D"/>
    <property type="match status" value="1"/>
</dbReference>
<keyword evidence="3" id="KW-0143">Chaperone</keyword>
<dbReference type="InterPro" id="IPR058033">
    <property type="entry name" value="ARM_TBCD_2nd"/>
</dbReference>
<dbReference type="PANTHER" id="PTHR12658:SF0">
    <property type="entry name" value="TUBULIN-SPECIFIC CHAPERONE D"/>
    <property type="match status" value="1"/>
</dbReference>
<evidence type="ECO:0000259" key="5">
    <source>
        <dbReference type="Pfam" id="PF25767"/>
    </source>
</evidence>
<protein>
    <recommendedName>
        <fullName evidence="2">Tubulin-specific chaperone D</fullName>
    </recommendedName>
</protein>
<dbReference type="InterPro" id="IPR016024">
    <property type="entry name" value="ARM-type_fold"/>
</dbReference>
<accession>A0AAD8ASN4</accession>
<organism evidence="6 7">
    <name type="scientific">Biomphalaria pfeifferi</name>
    <name type="common">Bloodfluke planorb</name>
    <name type="synonym">Freshwater snail</name>
    <dbReference type="NCBI Taxonomy" id="112525"/>
    <lineage>
        <taxon>Eukaryota</taxon>
        <taxon>Metazoa</taxon>
        <taxon>Spiralia</taxon>
        <taxon>Lophotrochozoa</taxon>
        <taxon>Mollusca</taxon>
        <taxon>Gastropoda</taxon>
        <taxon>Heterobranchia</taxon>
        <taxon>Euthyneura</taxon>
        <taxon>Panpulmonata</taxon>
        <taxon>Hygrophila</taxon>
        <taxon>Lymnaeoidea</taxon>
        <taxon>Planorbidae</taxon>
        <taxon>Biomphalaria</taxon>
    </lineage>
</organism>
<reference evidence="6" key="1">
    <citation type="journal article" date="2023" name="PLoS Negl. Trop. Dis.">
        <title>A genome sequence for Biomphalaria pfeifferi, the major vector snail for the human-infecting parasite Schistosoma mansoni.</title>
        <authorList>
            <person name="Bu L."/>
            <person name="Lu L."/>
            <person name="Laidemitt M.R."/>
            <person name="Zhang S.M."/>
            <person name="Mutuku M."/>
            <person name="Mkoji G."/>
            <person name="Steinauer M."/>
            <person name="Loker E.S."/>
        </authorList>
    </citation>
    <scope>NUCLEOTIDE SEQUENCE</scope>
    <source>
        <strain evidence="6">KasaAsao</strain>
    </source>
</reference>
<dbReference type="EMBL" id="JASAOG010000265">
    <property type="protein sequence ID" value="KAK0041696.1"/>
    <property type="molecule type" value="Genomic_DNA"/>
</dbReference>
<proteinExistence type="inferred from homology"/>
<dbReference type="GO" id="GO:0016328">
    <property type="term" value="C:lateral plasma membrane"/>
    <property type="evidence" value="ECO:0007669"/>
    <property type="project" value="TreeGrafter"/>
</dbReference>
<evidence type="ECO:0000259" key="4">
    <source>
        <dbReference type="Pfam" id="PF12612"/>
    </source>
</evidence>
<sequence>MATIIPTDSSGDGDGNNITEDKCLVHETFKEADEIRSLIKNVVNIWEDPVAMEMAAERFRIIVDDYQEQPHLIDPYLEDFLVSLLEIGKKLTTPKPVSKQVFTYLYLITKMRGFKYVVKLLPHEVSDMEPLLTLIELQDPNDHELWETRYMLLVWLSIVCLIPFDLKRLDSNLNQGDGNVKAKTMDRIMSICKTYLSVNDKSRDAAGYLMSRFLTRPDVKQVLLPQSLDWMMQILKTSDYTQVFDCSRLCGVLNTLALLFKHGKREDLLQYAPVVMRVTLDAKLEECNSCVLRKMVGKLIQRLGLTFLKYRVTSWRYQRGNRSLALNLGEGINIAAGGLGSSTLAKEEDEENDVPEEIEEIIEHLLIHMKDKETIVRWTAAKGIGRVTGQLPKELADDVVGSVLDLFTFQETDGAWHGGCLALAELGRRGLLLPERLKDVVPVIMKALMYDEKRGNFSVGAHVRDAACYVCWAFARAYEPQDILPYVHQISNYLIIVSVFDREVNVRRAAAAAFQENVGRQGTFPHGIEILTTVDYFAVGNRPKCYLELSMFIAKFEEYTQGVIDHLVDVKLSHWDSTIRELSSKALHRLTACAPQYMASQMIPKLLSWSTGLDLFQRHGSILAIAEIVHALYLITQSKNESLVQLLGEDIIDKIQDICRKLHDLKMFKRHGGEFMRISTCCLIENCSVAKLPFHNKPVVEMWRSVIDECLTRIEPEIQAAAISAIPSFFSEYYTQPDGTVSQEKQASIISQYLSELKSSNQAARQGHSLAIGALPRSMLKGQLKTVLSGLRTASQITEKQMAEARRDAIIALSNVCKTVGVEHHGNAEESICADNVDTVYTVYLEAMKDYTLDSRGDIGAWVREASMQALHDLTILIVNSECPLLTPETVKQVFCSLIQQAVEKIDRTRRLAGILFTKLLYHKPSVPYIPQESGVKSICPEILALETNWAAEADTYPIFSKLLALETYTYSVLLGLVVSVGGLTESLVKFSSASLQEYIKSLSSNQSQLVSFMEVLLRIFKDYQKDDRQVVVSLPMMKTIDHILSWGLVDSIASDNQDSIPDQIMDLVKLELYRSGSPQKLMAGADVFCDLLQFDGSPRKKSLNQLMMLLCHKYPRVRKTTANKLYEALLTYDEVVPPENTGDVMAVLSETSWDVLDMNDIREQRNRLCELLHIKAPVFVKKT</sequence>
<evidence type="ECO:0000313" key="7">
    <source>
        <dbReference type="Proteomes" id="UP001233172"/>
    </source>
</evidence>
<reference evidence="6" key="2">
    <citation type="submission" date="2023-04" db="EMBL/GenBank/DDBJ databases">
        <authorList>
            <person name="Bu L."/>
            <person name="Lu L."/>
            <person name="Laidemitt M.R."/>
            <person name="Zhang S.M."/>
            <person name="Mutuku M."/>
            <person name="Mkoji G."/>
            <person name="Steinauer M."/>
            <person name="Loker E.S."/>
        </authorList>
    </citation>
    <scope>NUCLEOTIDE SEQUENCE</scope>
    <source>
        <strain evidence="6">KasaAsao</strain>
        <tissue evidence="6">Whole Snail</tissue>
    </source>
</reference>
<dbReference type="GO" id="GO:0005096">
    <property type="term" value="F:GTPase activator activity"/>
    <property type="evidence" value="ECO:0007669"/>
    <property type="project" value="InterPro"/>
</dbReference>
<dbReference type="AlphaFoldDB" id="A0AAD8ASN4"/>
<dbReference type="Pfam" id="PF25767">
    <property type="entry name" value="ARM_TBCD_2nd"/>
    <property type="match status" value="1"/>
</dbReference>
<dbReference type="SUPFAM" id="SSF48371">
    <property type="entry name" value="ARM repeat"/>
    <property type="match status" value="2"/>
</dbReference>
<dbReference type="Pfam" id="PF23579">
    <property type="entry name" value="ARM_TBCD"/>
    <property type="match status" value="1"/>
</dbReference>
<comment type="similarity">
    <text evidence="1">Belongs to the TBCD family.</text>
</comment>
<dbReference type="GO" id="GO:0034333">
    <property type="term" value="P:adherens junction assembly"/>
    <property type="evidence" value="ECO:0007669"/>
    <property type="project" value="TreeGrafter"/>
</dbReference>
<dbReference type="InterPro" id="IPR033162">
    <property type="entry name" value="TBCD"/>
</dbReference>
<feature type="domain" description="Tubulin-folding cofactor D C-terminal" evidence="4">
    <location>
        <begin position="893"/>
        <end position="1081"/>
    </location>
</feature>
<dbReference type="InterPro" id="IPR022577">
    <property type="entry name" value="TBCD_C"/>
</dbReference>
<dbReference type="GO" id="GO:0007023">
    <property type="term" value="P:post-chaperonin tubulin folding pathway"/>
    <property type="evidence" value="ECO:0007669"/>
    <property type="project" value="InterPro"/>
</dbReference>
<keyword evidence="7" id="KW-1185">Reference proteome</keyword>
<dbReference type="GO" id="GO:0007021">
    <property type="term" value="P:tubulin complex assembly"/>
    <property type="evidence" value="ECO:0007669"/>
    <property type="project" value="InterPro"/>
</dbReference>
<dbReference type="GO" id="GO:0048487">
    <property type="term" value="F:beta-tubulin binding"/>
    <property type="evidence" value="ECO:0007669"/>
    <property type="project" value="InterPro"/>
</dbReference>
<evidence type="ECO:0000256" key="2">
    <source>
        <dbReference type="ARBA" id="ARBA00015003"/>
    </source>
</evidence>
<evidence type="ECO:0000256" key="3">
    <source>
        <dbReference type="ARBA" id="ARBA00023186"/>
    </source>
</evidence>